<name>A0A1X7SLT6_AMPQE</name>
<organism evidence="2">
    <name type="scientific">Amphimedon queenslandica</name>
    <name type="common">Sponge</name>
    <dbReference type="NCBI Taxonomy" id="400682"/>
    <lineage>
        <taxon>Eukaryota</taxon>
        <taxon>Metazoa</taxon>
        <taxon>Porifera</taxon>
        <taxon>Demospongiae</taxon>
        <taxon>Heteroscleromorpha</taxon>
        <taxon>Haplosclerida</taxon>
        <taxon>Niphatidae</taxon>
        <taxon>Amphimedon</taxon>
    </lineage>
</organism>
<dbReference type="AlphaFoldDB" id="A0A1X7SLT6"/>
<protein>
    <submittedName>
        <fullName evidence="2">Uncharacterized protein</fullName>
    </submittedName>
</protein>
<evidence type="ECO:0000256" key="1">
    <source>
        <dbReference type="SAM" id="MobiDB-lite"/>
    </source>
</evidence>
<dbReference type="InParanoid" id="A0A1X7SLT6"/>
<dbReference type="OrthoDB" id="447173at2759"/>
<dbReference type="Gene3D" id="3.40.50.300">
    <property type="entry name" value="P-loop containing nucleotide triphosphate hydrolases"/>
    <property type="match status" value="1"/>
</dbReference>
<reference evidence="2" key="1">
    <citation type="submission" date="2017-05" db="UniProtKB">
        <authorList>
            <consortium name="EnsemblMetazoa"/>
        </authorList>
    </citation>
    <scope>IDENTIFICATION</scope>
</reference>
<proteinExistence type="predicted"/>
<feature type="region of interest" description="Disordered" evidence="1">
    <location>
        <begin position="53"/>
        <end position="76"/>
    </location>
</feature>
<dbReference type="InterPro" id="IPR027417">
    <property type="entry name" value="P-loop_NTPase"/>
</dbReference>
<dbReference type="EnsemblMetazoa" id="Aqu2.1.03108_001">
    <property type="protein sequence ID" value="Aqu2.1.03108_001"/>
    <property type="gene ID" value="Aqu2.1.03108"/>
</dbReference>
<accession>A0A1X7SLT6</accession>
<sequence>VCIIHVFEVQDLKLATLATVSCYGMVWFSEDILTLDMVFDHFILRLKSIPIAEGDEGLRGGGAPPARRPSLLHNMQ</sequence>
<dbReference type="STRING" id="400682.A0A1X7SLT6"/>
<evidence type="ECO:0000313" key="2">
    <source>
        <dbReference type="EnsemblMetazoa" id="Aqu2.1.03108_001"/>
    </source>
</evidence>